<dbReference type="GO" id="GO:0003700">
    <property type="term" value="F:DNA-binding transcription factor activity"/>
    <property type="evidence" value="ECO:0007669"/>
    <property type="project" value="InterPro"/>
</dbReference>
<dbReference type="InterPro" id="IPR002577">
    <property type="entry name" value="HTH_HxlR"/>
</dbReference>
<gene>
    <name evidence="5" type="ORF">SAMN05216174_10790</name>
</gene>
<dbReference type="RefSeq" id="WP_091451124.1">
    <property type="nucleotide sequence ID" value="NZ_FMZZ01000007.1"/>
</dbReference>
<dbReference type="CDD" id="cd00090">
    <property type="entry name" value="HTH_ARSR"/>
    <property type="match status" value="1"/>
</dbReference>
<dbReference type="InterPro" id="IPR036390">
    <property type="entry name" value="WH_DNA-bd_sf"/>
</dbReference>
<dbReference type="Gene3D" id="1.10.10.10">
    <property type="entry name" value="Winged helix-like DNA-binding domain superfamily/Winged helix DNA-binding domain"/>
    <property type="match status" value="1"/>
</dbReference>
<evidence type="ECO:0000256" key="3">
    <source>
        <dbReference type="ARBA" id="ARBA00023163"/>
    </source>
</evidence>
<evidence type="ECO:0000313" key="5">
    <source>
        <dbReference type="EMBL" id="SDD09381.1"/>
    </source>
</evidence>
<feature type="domain" description="HTH hxlR-type" evidence="4">
    <location>
        <begin position="8"/>
        <end position="106"/>
    </location>
</feature>
<dbReference type="InterPro" id="IPR001845">
    <property type="entry name" value="HTH_ArsR_DNA-bd_dom"/>
</dbReference>
<dbReference type="Proteomes" id="UP000199501">
    <property type="component" value="Unassembled WGS sequence"/>
</dbReference>
<dbReference type="AlphaFoldDB" id="A0A1G6RY81"/>
<dbReference type="InterPro" id="IPR011991">
    <property type="entry name" value="ArsR-like_HTH"/>
</dbReference>
<organism evidence="5 6">
    <name type="scientific">Actinokineospora iranica</name>
    <dbReference type="NCBI Taxonomy" id="1271860"/>
    <lineage>
        <taxon>Bacteria</taxon>
        <taxon>Bacillati</taxon>
        <taxon>Actinomycetota</taxon>
        <taxon>Actinomycetes</taxon>
        <taxon>Pseudonocardiales</taxon>
        <taxon>Pseudonocardiaceae</taxon>
        <taxon>Actinokineospora</taxon>
    </lineage>
</organism>
<name>A0A1G6RY81_9PSEU</name>
<dbReference type="STRING" id="1271860.SAMN05216174_10790"/>
<keyword evidence="6" id="KW-1185">Reference proteome</keyword>
<reference evidence="6" key="1">
    <citation type="submission" date="2016-10" db="EMBL/GenBank/DDBJ databases">
        <authorList>
            <person name="Varghese N."/>
            <person name="Submissions S."/>
        </authorList>
    </citation>
    <scope>NUCLEOTIDE SEQUENCE [LARGE SCALE GENOMIC DNA]</scope>
    <source>
        <strain evidence="6">IBRC-M 10403</strain>
    </source>
</reference>
<keyword evidence="2 5" id="KW-0238">DNA-binding</keyword>
<evidence type="ECO:0000256" key="2">
    <source>
        <dbReference type="ARBA" id="ARBA00023125"/>
    </source>
</evidence>
<dbReference type="SUPFAM" id="SSF46785">
    <property type="entry name" value="Winged helix' DNA-binding domain"/>
    <property type="match status" value="1"/>
</dbReference>
<dbReference type="EMBL" id="FMZZ01000007">
    <property type="protein sequence ID" value="SDD09381.1"/>
    <property type="molecule type" value="Genomic_DNA"/>
</dbReference>
<evidence type="ECO:0000259" key="4">
    <source>
        <dbReference type="PROSITE" id="PS51118"/>
    </source>
</evidence>
<keyword evidence="1" id="KW-0805">Transcription regulation</keyword>
<dbReference type="OrthoDB" id="370168at2"/>
<evidence type="ECO:0000256" key="1">
    <source>
        <dbReference type="ARBA" id="ARBA00023015"/>
    </source>
</evidence>
<sequence>MKRQHYVCGLDAAVDIINGKWKVLILWELSLQHRRFGELKRQVVGVSEKVLSQHLREMEEDGLVHRETYDEVPPRVVYSLTALGISLTEALTPLSRWAEENVMGIQHTTNGVA</sequence>
<dbReference type="PROSITE" id="PS51118">
    <property type="entry name" value="HTH_HXLR"/>
    <property type="match status" value="1"/>
</dbReference>
<dbReference type="SMART" id="SM00418">
    <property type="entry name" value="HTH_ARSR"/>
    <property type="match status" value="1"/>
</dbReference>
<dbReference type="InterPro" id="IPR036388">
    <property type="entry name" value="WH-like_DNA-bd_sf"/>
</dbReference>
<proteinExistence type="predicted"/>
<dbReference type="PANTHER" id="PTHR33204:SF29">
    <property type="entry name" value="TRANSCRIPTIONAL REGULATOR"/>
    <property type="match status" value="1"/>
</dbReference>
<dbReference type="PANTHER" id="PTHR33204">
    <property type="entry name" value="TRANSCRIPTIONAL REGULATOR, MARR FAMILY"/>
    <property type="match status" value="1"/>
</dbReference>
<dbReference type="Pfam" id="PF01638">
    <property type="entry name" value="HxlR"/>
    <property type="match status" value="1"/>
</dbReference>
<keyword evidence="3" id="KW-0804">Transcription</keyword>
<evidence type="ECO:0000313" key="6">
    <source>
        <dbReference type="Proteomes" id="UP000199501"/>
    </source>
</evidence>
<dbReference type="GO" id="GO:0003677">
    <property type="term" value="F:DNA binding"/>
    <property type="evidence" value="ECO:0007669"/>
    <property type="project" value="UniProtKB-KW"/>
</dbReference>
<accession>A0A1G6RY81</accession>
<protein>
    <submittedName>
        <fullName evidence="5">DNA-binding transcriptional regulator, HxlR family</fullName>
    </submittedName>
</protein>